<protein>
    <submittedName>
        <fullName evidence="2">Uncharacterized protein</fullName>
    </submittedName>
</protein>
<dbReference type="Proteomes" id="UP000822688">
    <property type="component" value="Chromosome 5"/>
</dbReference>
<feature type="region of interest" description="Disordered" evidence="1">
    <location>
        <begin position="1"/>
        <end position="21"/>
    </location>
</feature>
<keyword evidence="3" id="KW-1185">Reference proteome</keyword>
<gene>
    <name evidence="2" type="ORF">KC19_5G020200</name>
</gene>
<organism evidence="2 3">
    <name type="scientific">Ceratodon purpureus</name>
    <name type="common">Fire moss</name>
    <name type="synonym">Dicranum purpureum</name>
    <dbReference type="NCBI Taxonomy" id="3225"/>
    <lineage>
        <taxon>Eukaryota</taxon>
        <taxon>Viridiplantae</taxon>
        <taxon>Streptophyta</taxon>
        <taxon>Embryophyta</taxon>
        <taxon>Bryophyta</taxon>
        <taxon>Bryophytina</taxon>
        <taxon>Bryopsida</taxon>
        <taxon>Dicranidae</taxon>
        <taxon>Pseudoditrichales</taxon>
        <taxon>Ditrichaceae</taxon>
        <taxon>Ceratodon</taxon>
    </lineage>
</organism>
<dbReference type="EMBL" id="CM026425">
    <property type="protein sequence ID" value="KAG0575647.1"/>
    <property type="molecule type" value="Genomic_DNA"/>
</dbReference>
<reference evidence="2" key="1">
    <citation type="submission" date="2020-06" db="EMBL/GenBank/DDBJ databases">
        <title>WGS assembly of Ceratodon purpureus strain R40.</title>
        <authorList>
            <person name="Carey S.B."/>
            <person name="Jenkins J."/>
            <person name="Shu S."/>
            <person name="Lovell J.T."/>
            <person name="Sreedasyam A."/>
            <person name="Maumus F."/>
            <person name="Tiley G.P."/>
            <person name="Fernandez-Pozo N."/>
            <person name="Barry K."/>
            <person name="Chen C."/>
            <person name="Wang M."/>
            <person name="Lipzen A."/>
            <person name="Daum C."/>
            <person name="Saski C.A."/>
            <person name="Payton A.C."/>
            <person name="Mcbreen J.C."/>
            <person name="Conrad R.E."/>
            <person name="Kollar L.M."/>
            <person name="Olsson S."/>
            <person name="Huttunen S."/>
            <person name="Landis J.B."/>
            <person name="Wickett N.J."/>
            <person name="Johnson M.G."/>
            <person name="Rensing S.A."/>
            <person name="Grimwood J."/>
            <person name="Schmutz J."/>
            <person name="Mcdaniel S.F."/>
        </authorList>
    </citation>
    <scope>NUCLEOTIDE SEQUENCE</scope>
    <source>
        <strain evidence="2">R40</strain>
    </source>
</reference>
<evidence type="ECO:0000313" key="3">
    <source>
        <dbReference type="Proteomes" id="UP000822688"/>
    </source>
</evidence>
<evidence type="ECO:0000313" key="2">
    <source>
        <dbReference type="EMBL" id="KAG0575647.1"/>
    </source>
</evidence>
<proteinExistence type="predicted"/>
<name>A0A8T0HXZ1_CERPU</name>
<dbReference type="AlphaFoldDB" id="A0A8T0HXZ1"/>
<comment type="caution">
    <text evidence="2">The sequence shown here is derived from an EMBL/GenBank/DDBJ whole genome shotgun (WGS) entry which is preliminary data.</text>
</comment>
<evidence type="ECO:0000256" key="1">
    <source>
        <dbReference type="SAM" id="MobiDB-lite"/>
    </source>
</evidence>
<feature type="compositionally biased region" description="Basic residues" evidence="1">
    <location>
        <begin position="1"/>
        <end position="15"/>
    </location>
</feature>
<accession>A0A8T0HXZ1</accession>
<sequence>MKLLHSHGRHEKKGRSLYPVSWNSDGACQRGGTVAAPLGTSRESRHGREDEVSDIVGLVNLLFLVWESCAERDLGHCDLWLESHDHHLCSVTILLGCDRC</sequence>